<dbReference type="Gene3D" id="2.60.120.10">
    <property type="entry name" value="Jelly Rolls"/>
    <property type="match status" value="1"/>
</dbReference>
<comment type="caution">
    <text evidence="4">The sequence shown here is derived from an EMBL/GenBank/DDBJ whole genome shotgun (WGS) entry which is preliminary data.</text>
</comment>
<dbReference type="Pfam" id="PF07883">
    <property type="entry name" value="Cupin_2"/>
    <property type="match status" value="1"/>
</dbReference>
<evidence type="ECO:0000313" key="4">
    <source>
        <dbReference type="EMBL" id="RVU17224.1"/>
    </source>
</evidence>
<keyword evidence="5" id="KW-1185">Reference proteome</keyword>
<dbReference type="Pfam" id="PF01381">
    <property type="entry name" value="HTH_3"/>
    <property type="match status" value="1"/>
</dbReference>
<dbReference type="PANTHER" id="PTHR46797:SF1">
    <property type="entry name" value="METHYLPHOSPHONATE SYNTHASE"/>
    <property type="match status" value="1"/>
</dbReference>
<sequence>MGSEPGRARRLTLRRGGPNHGGSREARRTLMLDDVPGWLEGEARLRLAGEVRAARRARGWTLADLAAAVRLDKGYLSRVERGLKVPSVSTVLNLARALGVPVAQLFGKAVDAAAIHVSRAQDRAAPADPAAPGEGGGYRLEALTTGGGRPGLDGFLVYPQPDFSDDFRAEHDGEELLFVVDGAVEVRFADRVVGLRRGDALQFPGRLPHQVRRTTPAACVLIAVTRD</sequence>
<keyword evidence="1" id="KW-0238">DNA-binding</keyword>
<dbReference type="PANTHER" id="PTHR46797">
    <property type="entry name" value="HTH-TYPE TRANSCRIPTIONAL REGULATOR"/>
    <property type="match status" value="1"/>
</dbReference>
<evidence type="ECO:0000313" key="5">
    <source>
        <dbReference type="Proteomes" id="UP000286997"/>
    </source>
</evidence>
<evidence type="ECO:0000256" key="1">
    <source>
        <dbReference type="ARBA" id="ARBA00023125"/>
    </source>
</evidence>
<dbReference type="SMART" id="SM00530">
    <property type="entry name" value="HTH_XRE"/>
    <property type="match status" value="1"/>
</dbReference>
<dbReference type="InterPro" id="IPR011051">
    <property type="entry name" value="RmlC_Cupin_sf"/>
</dbReference>
<feature type="domain" description="HTH cro/C1-type" evidence="3">
    <location>
        <begin position="51"/>
        <end position="105"/>
    </location>
</feature>
<evidence type="ECO:0000256" key="2">
    <source>
        <dbReference type="SAM" id="MobiDB-lite"/>
    </source>
</evidence>
<dbReference type="InterPro" id="IPR050807">
    <property type="entry name" value="TransReg_Diox_bact_type"/>
</dbReference>
<gene>
    <name evidence="4" type="ORF">EOE48_15105</name>
</gene>
<dbReference type="InterPro" id="IPR014710">
    <property type="entry name" value="RmlC-like_jellyroll"/>
</dbReference>
<accession>A0A437P4R8</accession>
<dbReference type="AlphaFoldDB" id="A0A437P4R8"/>
<dbReference type="InterPro" id="IPR013096">
    <property type="entry name" value="Cupin_2"/>
</dbReference>
<dbReference type="CDD" id="cd02209">
    <property type="entry name" value="cupin_XRE_C"/>
    <property type="match status" value="1"/>
</dbReference>
<dbReference type="GO" id="GO:0005829">
    <property type="term" value="C:cytosol"/>
    <property type="evidence" value="ECO:0007669"/>
    <property type="project" value="TreeGrafter"/>
</dbReference>
<dbReference type="Proteomes" id="UP000286997">
    <property type="component" value="Unassembled WGS sequence"/>
</dbReference>
<dbReference type="Gene3D" id="1.10.260.40">
    <property type="entry name" value="lambda repressor-like DNA-binding domains"/>
    <property type="match status" value="1"/>
</dbReference>
<dbReference type="GO" id="GO:0003677">
    <property type="term" value="F:DNA binding"/>
    <property type="evidence" value="ECO:0007669"/>
    <property type="project" value="UniProtKB-KW"/>
</dbReference>
<proteinExistence type="predicted"/>
<feature type="region of interest" description="Disordered" evidence="2">
    <location>
        <begin position="1"/>
        <end position="25"/>
    </location>
</feature>
<dbReference type="EMBL" id="SACP01000013">
    <property type="protein sequence ID" value="RVU17224.1"/>
    <property type="molecule type" value="Genomic_DNA"/>
</dbReference>
<dbReference type="GO" id="GO:0003700">
    <property type="term" value="F:DNA-binding transcription factor activity"/>
    <property type="evidence" value="ECO:0007669"/>
    <property type="project" value="TreeGrafter"/>
</dbReference>
<evidence type="ECO:0000259" key="3">
    <source>
        <dbReference type="PROSITE" id="PS50943"/>
    </source>
</evidence>
<dbReference type="InterPro" id="IPR010982">
    <property type="entry name" value="Lambda_DNA-bd_dom_sf"/>
</dbReference>
<protein>
    <submittedName>
        <fullName evidence="4">XRE family transcriptional regulator</fullName>
    </submittedName>
</protein>
<name>A0A437P4R8_9HYPH</name>
<dbReference type="OrthoDB" id="9805356at2"/>
<dbReference type="SUPFAM" id="SSF47413">
    <property type="entry name" value="lambda repressor-like DNA-binding domains"/>
    <property type="match status" value="1"/>
</dbReference>
<dbReference type="InterPro" id="IPR001387">
    <property type="entry name" value="Cro/C1-type_HTH"/>
</dbReference>
<dbReference type="SUPFAM" id="SSF51182">
    <property type="entry name" value="RmlC-like cupins"/>
    <property type="match status" value="1"/>
</dbReference>
<reference evidence="4 5" key="1">
    <citation type="submission" date="2019-01" db="EMBL/GenBank/DDBJ databases">
        <authorList>
            <person name="Chen W.-M."/>
        </authorList>
    </citation>
    <scope>NUCLEOTIDE SEQUENCE [LARGE SCALE GENOMIC DNA]</scope>
    <source>
        <strain evidence="4 5">TER-1</strain>
    </source>
</reference>
<dbReference type="PROSITE" id="PS50943">
    <property type="entry name" value="HTH_CROC1"/>
    <property type="match status" value="1"/>
</dbReference>
<organism evidence="4 5">
    <name type="scientific">Methylobacterium oryzihabitans</name>
    <dbReference type="NCBI Taxonomy" id="2499852"/>
    <lineage>
        <taxon>Bacteria</taxon>
        <taxon>Pseudomonadati</taxon>
        <taxon>Pseudomonadota</taxon>
        <taxon>Alphaproteobacteria</taxon>
        <taxon>Hyphomicrobiales</taxon>
        <taxon>Methylobacteriaceae</taxon>
        <taxon>Methylobacterium</taxon>
    </lineage>
</organism>
<dbReference type="CDD" id="cd00093">
    <property type="entry name" value="HTH_XRE"/>
    <property type="match status" value="1"/>
</dbReference>